<dbReference type="EMBL" id="QRAJ01000001">
    <property type="protein sequence ID" value="ROT87557.1"/>
    <property type="molecule type" value="Genomic_DNA"/>
</dbReference>
<name>A0A423UFU7_9BIFI</name>
<protein>
    <submittedName>
        <fullName evidence="1">Uncharacterized protein</fullName>
    </submittedName>
</protein>
<organism evidence="1 2">
    <name type="scientific">Bifidobacterium mongoliense</name>
    <dbReference type="NCBI Taxonomy" id="518643"/>
    <lineage>
        <taxon>Bacteria</taxon>
        <taxon>Bacillati</taxon>
        <taxon>Actinomycetota</taxon>
        <taxon>Actinomycetes</taxon>
        <taxon>Bifidobacteriales</taxon>
        <taxon>Bifidobacteriaceae</taxon>
        <taxon>Bifidobacterium</taxon>
    </lineage>
</organism>
<dbReference type="AlphaFoldDB" id="A0A423UFU7"/>
<accession>A0A423UFU7</accession>
<gene>
    <name evidence="1" type="ORF">BMONG18_0097</name>
</gene>
<dbReference type="Proteomes" id="UP000285266">
    <property type="component" value="Unassembled WGS sequence"/>
</dbReference>
<evidence type="ECO:0000313" key="2">
    <source>
        <dbReference type="Proteomes" id="UP000285266"/>
    </source>
</evidence>
<evidence type="ECO:0000313" key="1">
    <source>
        <dbReference type="EMBL" id="ROT87557.1"/>
    </source>
</evidence>
<sequence>MSVLSIPRIQLGIIRIQCMKTAAQNQSAFTLRIAGTSRRTSRFTPLLGTGLFTGLRYSDEPVACVLR</sequence>
<comment type="caution">
    <text evidence="1">The sequence shown here is derived from an EMBL/GenBank/DDBJ whole genome shotgun (WGS) entry which is preliminary data.</text>
</comment>
<reference evidence="1 2" key="1">
    <citation type="submission" date="2018-07" db="EMBL/GenBank/DDBJ databases">
        <title>The role of parmesan cheese in vectoring bovine microbiota.</title>
        <authorList>
            <person name="Lugli G.A."/>
            <person name="Milani C."/>
        </authorList>
    </citation>
    <scope>NUCLEOTIDE SEQUENCE [LARGE SCALE GENOMIC DNA]</scope>
    <source>
        <strain evidence="1 2">BMONG18</strain>
    </source>
</reference>
<proteinExistence type="predicted"/>